<protein>
    <submittedName>
        <fullName evidence="9">Methyl-CpG-binding domain-containing protein 11-like isoform X1</fullName>
    </submittedName>
</protein>
<keyword evidence="8" id="KW-1185">Reference proteome</keyword>
<sequence>MEDEVGVQSKEELQNPVEGGAKDEVSAHLPAPPSWKKLLSPKKGGTPRKNEVIFIAPTGEEISNRKQLEQYLKSHPVDVALSDFDWSTGETPRRSARISEKAKTTPPPQEDPPRKRARKSPGSKKKEAKNSEGVKETDVKDVEMSEKEHAEIKKEKDKEPKMVDETKEKETENAKDEEPEKDIETAKDEQAKKEDETKDKEIETAKDEQAENVVETKDEPGIENVPGNTTITKNGQLDAEDGKEVEDQSHGNVQNQEVATAVESVALVGGQDKGENRPQTEAEKANESCCMKQEKADASNIKENGVAGTPASEGTITENDDAQKHDIQAKDRVNKKESEVIETAMRSHIGWRGERSILYKDVETSP</sequence>
<dbReference type="Pfam" id="PF01429">
    <property type="entry name" value="MBD"/>
    <property type="match status" value="1"/>
</dbReference>
<dbReference type="InterPro" id="IPR039622">
    <property type="entry name" value="MBD10/11"/>
</dbReference>
<accession>A0A6J1H804</accession>
<evidence type="ECO:0000256" key="6">
    <source>
        <dbReference type="SAM" id="MobiDB-lite"/>
    </source>
</evidence>
<dbReference type="PROSITE" id="PS50982">
    <property type="entry name" value="MBD"/>
    <property type="match status" value="1"/>
</dbReference>
<evidence type="ECO:0000256" key="1">
    <source>
        <dbReference type="ARBA" id="ARBA00004123"/>
    </source>
</evidence>
<keyword evidence="2" id="KW-0805">Transcription regulation</keyword>
<name>A0A6J1H804_CUCMO</name>
<evidence type="ECO:0000256" key="4">
    <source>
        <dbReference type="ARBA" id="ARBA00023163"/>
    </source>
</evidence>
<feature type="compositionally biased region" description="Low complexity" evidence="6">
    <location>
        <begin position="34"/>
        <end position="43"/>
    </location>
</feature>
<dbReference type="SMART" id="SM00391">
    <property type="entry name" value="MBD"/>
    <property type="match status" value="1"/>
</dbReference>
<keyword evidence="4" id="KW-0804">Transcription</keyword>
<dbReference type="GeneID" id="111460918"/>
<feature type="compositionally biased region" description="Basic and acidic residues" evidence="6">
    <location>
        <begin position="240"/>
        <end position="249"/>
    </location>
</feature>
<feature type="domain" description="MBD" evidence="7">
    <location>
        <begin position="21"/>
        <end position="91"/>
    </location>
</feature>
<feature type="compositionally biased region" description="Polar residues" evidence="6">
    <location>
        <begin position="226"/>
        <end position="235"/>
    </location>
</feature>
<dbReference type="InterPro" id="IPR001739">
    <property type="entry name" value="Methyl_CpG_DNA-bd"/>
</dbReference>
<dbReference type="GO" id="GO:0005634">
    <property type="term" value="C:nucleus"/>
    <property type="evidence" value="ECO:0007669"/>
    <property type="project" value="UniProtKB-SubCell"/>
</dbReference>
<feature type="compositionally biased region" description="Basic and acidic residues" evidence="6">
    <location>
        <begin position="272"/>
        <end position="297"/>
    </location>
</feature>
<evidence type="ECO:0000256" key="5">
    <source>
        <dbReference type="ARBA" id="ARBA00023242"/>
    </source>
</evidence>
<proteinExistence type="predicted"/>
<dbReference type="PANTHER" id="PTHR33729:SF12">
    <property type="entry name" value="MBD DOMAIN-CONTAINING PROTEIN"/>
    <property type="match status" value="1"/>
</dbReference>
<organism evidence="8 9">
    <name type="scientific">Cucurbita moschata</name>
    <name type="common">Winter crookneck squash</name>
    <name type="synonym">Cucurbita pepo var. moschata</name>
    <dbReference type="NCBI Taxonomy" id="3662"/>
    <lineage>
        <taxon>Eukaryota</taxon>
        <taxon>Viridiplantae</taxon>
        <taxon>Streptophyta</taxon>
        <taxon>Embryophyta</taxon>
        <taxon>Tracheophyta</taxon>
        <taxon>Spermatophyta</taxon>
        <taxon>Magnoliopsida</taxon>
        <taxon>eudicotyledons</taxon>
        <taxon>Gunneridae</taxon>
        <taxon>Pentapetalae</taxon>
        <taxon>rosids</taxon>
        <taxon>fabids</taxon>
        <taxon>Cucurbitales</taxon>
        <taxon>Cucurbitaceae</taxon>
        <taxon>Cucurbiteae</taxon>
        <taxon>Cucurbita</taxon>
    </lineage>
</organism>
<dbReference type="KEGG" id="cmos:111460918"/>
<gene>
    <name evidence="9" type="primary">LOC111460918</name>
</gene>
<comment type="subcellular location">
    <subcellularLocation>
        <location evidence="1">Nucleus</location>
    </subcellularLocation>
</comment>
<feature type="region of interest" description="Disordered" evidence="6">
    <location>
        <begin position="1"/>
        <end position="52"/>
    </location>
</feature>
<dbReference type="Gene3D" id="3.30.890.10">
    <property type="entry name" value="Methyl-cpg-binding Protein 2, Chain A"/>
    <property type="match status" value="1"/>
</dbReference>
<dbReference type="PANTHER" id="PTHR33729">
    <property type="entry name" value="METHYL-CPG BINDING DOMAIN CONTAINING PROTEIN, EXPRESSED"/>
    <property type="match status" value="1"/>
</dbReference>
<dbReference type="AlphaFoldDB" id="A0A6J1H804"/>
<reference evidence="9" key="1">
    <citation type="submission" date="2025-08" db="UniProtKB">
        <authorList>
            <consortium name="RefSeq"/>
        </authorList>
    </citation>
    <scope>IDENTIFICATION</scope>
    <source>
        <tissue evidence="9">Young leaves</tissue>
    </source>
</reference>
<evidence type="ECO:0000259" key="7">
    <source>
        <dbReference type="PROSITE" id="PS50982"/>
    </source>
</evidence>
<dbReference type="GO" id="GO:0003677">
    <property type="term" value="F:DNA binding"/>
    <property type="evidence" value="ECO:0007669"/>
    <property type="project" value="UniProtKB-KW"/>
</dbReference>
<keyword evidence="3" id="KW-0238">DNA-binding</keyword>
<dbReference type="InterPro" id="IPR016177">
    <property type="entry name" value="DNA-bd_dom_sf"/>
</dbReference>
<evidence type="ECO:0000256" key="3">
    <source>
        <dbReference type="ARBA" id="ARBA00023125"/>
    </source>
</evidence>
<dbReference type="Proteomes" id="UP000504609">
    <property type="component" value="Unplaced"/>
</dbReference>
<evidence type="ECO:0000313" key="9">
    <source>
        <dbReference type="RefSeq" id="XP_022960050.1"/>
    </source>
</evidence>
<evidence type="ECO:0000256" key="2">
    <source>
        <dbReference type="ARBA" id="ARBA00023015"/>
    </source>
</evidence>
<feature type="compositionally biased region" description="Basic and acidic residues" evidence="6">
    <location>
        <begin position="124"/>
        <end position="220"/>
    </location>
</feature>
<keyword evidence="5" id="KW-0539">Nucleus</keyword>
<feature type="compositionally biased region" description="Basic and acidic residues" evidence="6">
    <location>
        <begin position="91"/>
        <end position="103"/>
    </location>
</feature>
<feature type="compositionally biased region" description="Basic and acidic residues" evidence="6">
    <location>
        <begin position="321"/>
        <end position="338"/>
    </location>
</feature>
<dbReference type="RefSeq" id="XP_022960050.1">
    <property type="nucleotide sequence ID" value="XM_023104282.1"/>
</dbReference>
<feature type="region of interest" description="Disordered" evidence="6">
    <location>
        <begin position="77"/>
        <end position="338"/>
    </location>
</feature>
<evidence type="ECO:0000313" key="8">
    <source>
        <dbReference type="Proteomes" id="UP000504609"/>
    </source>
</evidence>
<dbReference type="SUPFAM" id="SSF54171">
    <property type="entry name" value="DNA-binding domain"/>
    <property type="match status" value="1"/>
</dbReference>